<dbReference type="SUPFAM" id="SSF52540">
    <property type="entry name" value="P-loop containing nucleoside triphosphate hydrolases"/>
    <property type="match status" value="1"/>
</dbReference>
<evidence type="ECO:0000256" key="7">
    <source>
        <dbReference type="ARBA" id="ARBA00022806"/>
    </source>
</evidence>
<keyword evidence="4" id="KW-0479">Metal-binding</keyword>
<name>A0A4Y8WND2_9PORP</name>
<sequence length="706" mass="79984">MARYEHILAKDDGTPLIRHLEDVASAAKAIASSVGLDSQLAIKGAHLHDIGKCSPLFQDRLRGKANYPNIFFRHEIASLFFLPLISGVEERHILIQMIVAHHKSLYRDMRGLGLLDLDQNDFRYIDDHLSDFDLWSGVALGILNELGWNVHSISVDEARKSVEDVVEYCSSLPMGYSEWKGVLMAADHIASAMSNEIGSVVKNLFIPPDLSYYSVRKSELYPLSMISAEDMRRHTIVTAPTGAGKTDFLLRRCRGRVFYTLPFQASINAMYERFKGDLSNTEASIYPLHAASILKLEDKSEQILSHHVGASIKVLTPYQIASIAFGLKGYEAVAVDLRGCDVILDEIHTYTSITQSMVMKIVEILLLLGCRVHIGTATMPTILYDNLLKLLGGKDSTFEVKLSQEQLRTYNRHVIYKINSIDSARNPIRGALEKGHKVLVVCNQVKRAQAIFQEYRNSFPSISMMLLHSRFKRKDRASLETQLREVFNQNSEPCLVVSTQVVEVSLDISFDLMVTECAPIDALIQRFGRINRKRSKETIGRQKPIYVIAPPDDEKDAKPYNLDVLMRSYEVLPDGEVLKEEEIQKLLDIVYPKIQTPDIDFHTTYRDGEWQLKQLVHFPKSALMDLLEVNSACCITEEDLTSYREGTYVSRTVLEIPVPQSIRFKGLTQEEVGMYPFLLPDKAYDSVLGYLDEYATPLKYNTFEIL</sequence>
<evidence type="ECO:0000256" key="10">
    <source>
        <dbReference type="ARBA" id="ARBA00038437"/>
    </source>
</evidence>
<dbReference type="InterPro" id="IPR038257">
    <property type="entry name" value="CRISPR-assoc_Cas3_HD_sf"/>
</dbReference>
<dbReference type="InterPro" id="IPR001650">
    <property type="entry name" value="Helicase_C-like"/>
</dbReference>
<comment type="similarity">
    <text evidence="10">Belongs to the DEAD box helicase family.</text>
</comment>
<dbReference type="InterPro" id="IPR011545">
    <property type="entry name" value="DEAD/DEAH_box_helicase_dom"/>
</dbReference>
<dbReference type="GO" id="GO:0003724">
    <property type="term" value="F:RNA helicase activity"/>
    <property type="evidence" value="ECO:0007669"/>
    <property type="project" value="TreeGrafter"/>
</dbReference>
<evidence type="ECO:0000256" key="2">
    <source>
        <dbReference type="ARBA" id="ARBA00009046"/>
    </source>
</evidence>
<dbReference type="PANTHER" id="PTHR47959:SF16">
    <property type="entry name" value="CRISPR-ASSOCIATED NUCLEASE_HELICASE CAS3-RELATED"/>
    <property type="match status" value="1"/>
</dbReference>
<dbReference type="SUPFAM" id="SSF109604">
    <property type="entry name" value="HD-domain/PDEase-like"/>
    <property type="match status" value="1"/>
</dbReference>
<dbReference type="Pfam" id="PF22590">
    <property type="entry name" value="Cas3-like_C_2"/>
    <property type="match status" value="1"/>
</dbReference>
<dbReference type="GO" id="GO:0016787">
    <property type="term" value="F:hydrolase activity"/>
    <property type="evidence" value="ECO:0007669"/>
    <property type="project" value="UniProtKB-KW"/>
</dbReference>
<comment type="similarity">
    <text evidence="1">In the N-terminal section; belongs to the CRISPR-associated nuclease Cas3-HD family.</text>
</comment>
<dbReference type="GO" id="GO:0003676">
    <property type="term" value="F:nucleic acid binding"/>
    <property type="evidence" value="ECO:0007669"/>
    <property type="project" value="InterPro"/>
</dbReference>
<proteinExistence type="inferred from homology"/>
<keyword evidence="6" id="KW-0378">Hydrolase</keyword>
<protein>
    <submittedName>
        <fullName evidence="11">CRISPR-associated helicase Cas3</fullName>
    </submittedName>
</protein>
<dbReference type="Pfam" id="PF01966">
    <property type="entry name" value="HD"/>
    <property type="match status" value="1"/>
</dbReference>
<keyword evidence="3" id="KW-0540">Nuclease</keyword>
<dbReference type="GO" id="GO:0005829">
    <property type="term" value="C:cytosol"/>
    <property type="evidence" value="ECO:0007669"/>
    <property type="project" value="TreeGrafter"/>
</dbReference>
<evidence type="ECO:0000256" key="4">
    <source>
        <dbReference type="ARBA" id="ARBA00022723"/>
    </source>
</evidence>
<evidence type="ECO:0000256" key="3">
    <source>
        <dbReference type="ARBA" id="ARBA00022722"/>
    </source>
</evidence>
<dbReference type="AlphaFoldDB" id="A0A4Y8WND2"/>
<dbReference type="STRING" id="1122973.GCA_000379925_01464"/>
<dbReference type="RefSeq" id="WP_134849914.1">
    <property type="nucleotide sequence ID" value="NZ_CP197400.1"/>
</dbReference>
<dbReference type="CDD" id="cd09641">
    <property type="entry name" value="Cas3''_I"/>
    <property type="match status" value="1"/>
</dbReference>
<dbReference type="GO" id="GO:0005524">
    <property type="term" value="F:ATP binding"/>
    <property type="evidence" value="ECO:0007669"/>
    <property type="project" value="UniProtKB-KW"/>
</dbReference>
<dbReference type="GO" id="GO:0004518">
    <property type="term" value="F:nuclease activity"/>
    <property type="evidence" value="ECO:0007669"/>
    <property type="project" value="UniProtKB-KW"/>
</dbReference>
<dbReference type="EMBL" id="SPNC01000126">
    <property type="protein sequence ID" value="TFH94410.1"/>
    <property type="molecule type" value="Genomic_DNA"/>
</dbReference>
<dbReference type="NCBIfam" id="TIGR00277">
    <property type="entry name" value="HDIG"/>
    <property type="match status" value="1"/>
</dbReference>
<keyword evidence="5" id="KW-0547">Nucleotide-binding</keyword>
<dbReference type="NCBIfam" id="TIGR01587">
    <property type="entry name" value="cas3_core"/>
    <property type="match status" value="1"/>
</dbReference>
<dbReference type="Gene3D" id="3.40.50.300">
    <property type="entry name" value="P-loop containing nucleotide triphosphate hydrolases"/>
    <property type="match status" value="2"/>
</dbReference>
<dbReference type="NCBIfam" id="TIGR01596">
    <property type="entry name" value="cas3_HD"/>
    <property type="match status" value="1"/>
</dbReference>
<evidence type="ECO:0000256" key="9">
    <source>
        <dbReference type="ARBA" id="ARBA00023118"/>
    </source>
</evidence>
<dbReference type="PANTHER" id="PTHR47959">
    <property type="entry name" value="ATP-DEPENDENT RNA HELICASE RHLE-RELATED"/>
    <property type="match status" value="1"/>
</dbReference>
<gene>
    <name evidence="11" type="primary">cas3</name>
    <name evidence="11" type="ORF">E4P47_07600</name>
</gene>
<dbReference type="Pfam" id="PF00270">
    <property type="entry name" value="DEAD"/>
    <property type="match status" value="1"/>
</dbReference>
<dbReference type="Gene3D" id="1.10.3210.30">
    <property type="match status" value="1"/>
</dbReference>
<dbReference type="InterPro" id="IPR006675">
    <property type="entry name" value="HDIG_dom"/>
</dbReference>
<keyword evidence="7" id="KW-0347">Helicase</keyword>
<reference evidence="11 12" key="1">
    <citation type="submission" date="2019-03" db="EMBL/GenBank/DDBJ databases">
        <title>Porphyromonas levii Isolated from the Uterus of Dairy Cows.</title>
        <authorList>
            <person name="Francis A.M."/>
        </authorList>
    </citation>
    <scope>NUCLEOTIDE SEQUENCE [LARGE SCALE GENOMIC DNA]</scope>
    <source>
        <strain evidence="11 12">AF5678</strain>
    </source>
</reference>
<evidence type="ECO:0000256" key="5">
    <source>
        <dbReference type="ARBA" id="ARBA00022741"/>
    </source>
</evidence>
<dbReference type="InterPro" id="IPR006474">
    <property type="entry name" value="Helicase_Cas3_CRISPR-ass_core"/>
</dbReference>
<dbReference type="InterPro" id="IPR050079">
    <property type="entry name" value="DEAD_box_RNA_helicase"/>
</dbReference>
<evidence type="ECO:0000313" key="12">
    <source>
        <dbReference type="Proteomes" id="UP000297225"/>
    </source>
</evidence>
<dbReference type="PROSITE" id="PS51643">
    <property type="entry name" value="HD_CAS3"/>
    <property type="match status" value="1"/>
</dbReference>
<comment type="caution">
    <text evidence="11">The sequence shown here is derived from an EMBL/GenBank/DDBJ whole genome shotgun (WGS) entry which is preliminary data.</text>
</comment>
<dbReference type="InterPro" id="IPR006483">
    <property type="entry name" value="CRISPR-assoc_Cas3_HD"/>
</dbReference>
<evidence type="ECO:0000313" key="11">
    <source>
        <dbReference type="EMBL" id="TFH94410.1"/>
    </source>
</evidence>
<dbReference type="InterPro" id="IPR054712">
    <property type="entry name" value="Cas3-like_dom"/>
</dbReference>
<comment type="similarity">
    <text evidence="2">In the central section; belongs to the CRISPR-associated helicase Cas3 family.</text>
</comment>
<dbReference type="GO" id="GO:0051607">
    <property type="term" value="P:defense response to virus"/>
    <property type="evidence" value="ECO:0007669"/>
    <property type="project" value="UniProtKB-KW"/>
</dbReference>
<evidence type="ECO:0000256" key="1">
    <source>
        <dbReference type="ARBA" id="ARBA00006847"/>
    </source>
</evidence>
<dbReference type="OrthoDB" id="9810236at2"/>
<dbReference type="GO" id="GO:0046872">
    <property type="term" value="F:metal ion binding"/>
    <property type="evidence" value="ECO:0007669"/>
    <property type="project" value="UniProtKB-KW"/>
</dbReference>
<dbReference type="InterPro" id="IPR006674">
    <property type="entry name" value="HD_domain"/>
</dbReference>
<keyword evidence="12" id="KW-1185">Reference proteome</keyword>
<evidence type="ECO:0000256" key="8">
    <source>
        <dbReference type="ARBA" id="ARBA00022840"/>
    </source>
</evidence>
<keyword evidence="9" id="KW-0051">Antiviral defense</keyword>
<keyword evidence="8" id="KW-0067">ATP-binding</keyword>
<organism evidence="11 12">
    <name type="scientific">Porphyromonas levii</name>
    <dbReference type="NCBI Taxonomy" id="28114"/>
    <lineage>
        <taxon>Bacteria</taxon>
        <taxon>Pseudomonadati</taxon>
        <taxon>Bacteroidota</taxon>
        <taxon>Bacteroidia</taxon>
        <taxon>Bacteroidales</taxon>
        <taxon>Porphyromonadaceae</taxon>
        <taxon>Porphyromonas</taxon>
    </lineage>
</organism>
<dbReference type="InterPro" id="IPR027417">
    <property type="entry name" value="P-loop_NTPase"/>
</dbReference>
<dbReference type="SMART" id="SM00490">
    <property type="entry name" value="HELICc"/>
    <property type="match status" value="1"/>
</dbReference>
<evidence type="ECO:0000256" key="6">
    <source>
        <dbReference type="ARBA" id="ARBA00022801"/>
    </source>
</evidence>
<dbReference type="Proteomes" id="UP000297225">
    <property type="component" value="Unassembled WGS sequence"/>
</dbReference>
<accession>A0A4Y8WND2</accession>